<feature type="transmembrane region" description="Helical" evidence="6">
    <location>
        <begin position="189"/>
        <end position="205"/>
    </location>
</feature>
<dbReference type="GO" id="GO:0016020">
    <property type="term" value="C:membrane"/>
    <property type="evidence" value="ECO:0007669"/>
    <property type="project" value="UniProtKB-SubCell"/>
</dbReference>
<keyword evidence="3 6" id="KW-0812">Transmembrane</keyword>
<evidence type="ECO:0000259" key="7">
    <source>
        <dbReference type="Pfam" id="PF03908"/>
    </source>
</evidence>
<sequence length="234" mass="26360">MDIDGIVSQIYKAAESDQPNEQFELIKRDVYQLEYSIMDTDLHPDLASHRPVMLAALSTLRATRLQAHYDAYAHHQSQRRSRAMELKTAYMDQHTMTENSQIDTKARINLEHSAAGVLAQEATVSLKSALQMAQQELLVSQISLQSLAQSTEDLSRVTATHDHTSVLTASASNLISKLKVNALSDRQKVKLCLYWMTAVFLYIAWSRMKALAYTAAAGFVAIALFFKLRSYIYK</sequence>
<evidence type="ECO:0000256" key="3">
    <source>
        <dbReference type="ARBA" id="ARBA00022692"/>
    </source>
</evidence>
<comment type="subcellular location">
    <subcellularLocation>
        <location evidence="1">Membrane</location>
        <topology evidence="1">Single-pass type IV membrane protein</topology>
    </subcellularLocation>
</comment>
<feature type="domain" description="Sec20 C-terminal" evidence="7">
    <location>
        <begin position="120"/>
        <end position="208"/>
    </location>
</feature>
<dbReference type="InterPro" id="IPR056173">
    <property type="entry name" value="Sec20_C"/>
</dbReference>
<keyword evidence="9" id="KW-1185">Reference proteome</keyword>
<keyword evidence="4 6" id="KW-1133">Transmembrane helix</keyword>
<evidence type="ECO:0000256" key="1">
    <source>
        <dbReference type="ARBA" id="ARBA00004211"/>
    </source>
</evidence>
<proteinExistence type="predicted"/>
<evidence type="ECO:0000256" key="6">
    <source>
        <dbReference type="SAM" id="Phobius"/>
    </source>
</evidence>
<evidence type="ECO:0000313" key="9">
    <source>
        <dbReference type="Proteomes" id="UP000095023"/>
    </source>
</evidence>
<dbReference type="Proteomes" id="UP000095023">
    <property type="component" value="Unassembled WGS sequence"/>
</dbReference>
<keyword evidence="5 6" id="KW-0472">Membrane</keyword>
<reference evidence="9" key="1">
    <citation type="submission" date="2016-02" db="EMBL/GenBank/DDBJ databases">
        <title>Comparative genomics of biotechnologically important yeasts.</title>
        <authorList>
            <consortium name="DOE Joint Genome Institute"/>
            <person name="Riley R."/>
            <person name="Haridas S."/>
            <person name="Wolfe K.H."/>
            <person name="Lopes M.R."/>
            <person name="Hittinger C.T."/>
            <person name="Goker M."/>
            <person name="Salamov A."/>
            <person name="Wisecaver J."/>
            <person name="Long T.M."/>
            <person name="Aerts A.L."/>
            <person name="Barry K."/>
            <person name="Choi C."/>
            <person name="Clum A."/>
            <person name="Coughlan A.Y."/>
            <person name="Deshpande S."/>
            <person name="Douglass A.P."/>
            <person name="Hanson S.J."/>
            <person name="Klenk H.-P."/>
            <person name="Labutti K."/>
            <person name="Lapidus A."/>
            <person name="Lindquist E."/>
            <person name="Lipzen A."/>
            <person name="Meier-Kolthoff J.P."/>
            <person name="Ohm R.A."/>
            <person name="Otillar R.P."/>
            <person name="Pangilinan J."/>
            <person name="Peng Y."/>
            <person name="Rokas A."/>
            <person name="Rosa C.A."/>
            <person name="Scheuner C."/>
            <person name="Sibirny A.A."/>
            <person name="Slot J.C."/>
            <person name="Stielow J.B."/>
            <person name="Sun H."/>
            <person name="Kurtzman C.P."/>
            <person name="Blackwell M."/>
            <person name="Jeffries T.W."/>
            <person name="Grigoriev I.V."/>
        </authorList>
    </citation>
    <scope>NUCLEOTIDE SEQUENCE [LARGE SCALE GENOMIC DNA]</scope>
    <source>
        <strain evidence="9">NRRL Y-17796</strain>
    </source>
</reference>
<dbReference type="EMBL" id="KV453843">
    <property type="protein sequence ID" value="ODV89603.1"/>
    <property type="molecule type" value="Genomic_DNA"/>
</dbReference>
<gene>
    <name evidence="8" type="ORF">CANCADRAFT_4221</name>
</gene>
<protein>
    <recommendedName>
        <fullName evidence="7">Sec20 C-terminal domain-containing protein</fullName>
    </recommendedName>
</protein>
<keyword evidence="2" id="KW-0813">Transport</keyword>
<name>A0A1E4TD14_9ASCO</name>
<dbReference type="Pfam" id="PF03908">
    <property type="entry name" value="Sec20"/>
    <property type="match status" value="1"/>
</dbReference>
<dbReference type="AlphaFoldDB" id="A0A1E4TD14"/>
<evidence type="ECO:0000256" key="2">
    <source>
        <dbReference type="ARBA" id="ARBA00022448"/>
    </source>
</evidence>
<feature type="transmembrane region" description="Helical" evidence="6">
    <location>
        <begin position="211"/>
        <end position="228"/>
    </location>
</feature>
<evidence type="ECO:0000256" key="5">
    <source>
        <dbReference type="ARBA" id="ARBA00023136"/>
    </source>
</evidence>
<organism evidence="8 9">
    <name type="scientific">Tortispora caseinolytica NRRL Y-17796</name>
    <dbReference type="NCBI Taxonomy" id="767744"/>
    <lineage>
        <taxon>Eukaryota</taxon>
        <taxon>Fungi</taxon>
        <taxon>Dikarya</taxon>
        <taxon>Ascomycota</taxon>
        <taxon>Saccharomycotina</taxon>
        <taxon>Trigonopsidomycetes</taxon>
        <taxon>Trigonopsidales</taxon>
        <taxon>Trigonopsidaceae</taxon>
        <taxon>Tortispora</taxon>
    </lineage>
</organism>
<evidence type="ECO:0000256" key="4">
    <source>
        <dbReference type="ARBA" id="ARBA00022989"/>
    </source>
</evidence>
<accession>A0A1E4TD14</accession>
<evidence type="ECO:0000313" key="8">
    <source>
        <dbReference type="EMBL" id="ODV89603.1"/>
    </source>
</evidence>